<sequence length="405" mass="43110">MLRVLVLSTLFPDATRPNFGIFVERQTLALAERTDAEVRVVAPLGLPPFPLDRLPRYRQLAALPPRENWKGLDVHRPRFPNYPATSGRFHARALADAVTPLLQEIRRDFAFDVIDAQFFFPDGVAAVELGRRLGVPVSIKARGSDIHSWGRTPVVGEQIRRAGHAADGLLAVSEAMRDDMTALGLPGNRTQCIVTGVDLARFALGDRAEAKAALGVDGPLVLSVGALIPIKGHQIVIDAVATLPGVRLWIAGEGPHRAALAAQIARLGLGDRVRLLGSVPHSELPRLLAAADAMALASEREGLANAWLEALASGTPIVIPDVGGARQVVRDDASGQIVARTPEAFATALGALIADPLPPTMVRATAAPFTWAANSARLHEHLERLVAEHAPRTRGAGGTTGPARR</sequence>
<dbReference type="EC" id="2.4.-.-" evidence="3"/>
<dbReference type="RefSeq" id="WP_317228071.1">
    <property type="nucleotide sequence ID" value="NZ_JAWJEJ010000002.1"/>
</dbReference>
<dbReference type="GO" id="GO:0016757">
    <property type="term" value="F:glycosyltransferase activity"/>
    <property type="evidence" value="ECO:0007669"/>
    <property type="project" value="UniProtKB-KW"/>
</dbReference>
<feature type="domain" description="Glycosyltransferase subfamily 4-like N-terminal" evidence="2">
    <location>
        <begin position="28"/>
        <end position="201"/>
    </location>
</feature>
<dbReference type="Gene3D" id="3.40.50.2000">
    <property type="entry name" value="Glycogen Phosphorylase B"/>
    <property type="match status" value="2"/>
</dbReference>
<dbReference type="Proteomes" id="UP001273531">
    <property type="component" value="Unassembled WGS sequence"/>
</dbReference>
<reference evidence="3 4" key="1">
    <citation type="submission" date="2023-10" db="EMBL/GenBank/DDBJ databases">
        <title>Sphingomonas sp. HF-S4 16S ribosomal RNA gene Genome sequencing and assembly.</title>
        <authorList>
            <person name="Lee H."/>
        </authorList>
    </citation>
    <scope>NUCLEOTIDE SEQUENCE [LARGE SCALE GENOMIC DNA]</scope>
    <source>
        <strain evidence="3 4">HF-S4</strain>
    </source>
</reference>
<dbReference type="SUPFAM" id="SSF53756">
    <property type="entry name" value="UDP-Glycosyltransferase/glycogen phosphorylase"/>
    <property type="match status" value="1"/>
</dbReference>
<feature type="domain" description="Glycosyl transferase family 1" evidence="1">
    <location>
        <begin position="211"/>
        <end position="356"/>
    </location>
</feature>
<proteinExistence type="predicted"/>
<evidence type="ECO:0000259" key="2">
    <source>
        <dbReference type="Pfam" id="PF13439"/>
    </source>
</evidence>
<organism evidence="3 4">
    <name type="scientific">Sphingomonas agrestis</name>
    <dbReference type="NCBI Taxonomy" id="3080540"/>
    <lineage>
        <taxon>Bacteria</taxon>
        <taxon>Pseudomonadati</taxon>
        <taxon>Pseudomonadota</taxon>
        <taxon>Alphaproteobacteria</taxon>
        <taxon>Sphingomonadales</taxon>
        <taxon>Sphingomonadaceae</taxon>
        <taxon>Sphingomonas</taxon>
    </lineage>
</organism>
<keyword evidence="3" id="KW-0808">Transferase</keyword>
<dbReference type="EMBL" id="JAWJEJ010000002">
    <property type="protein sequence ID" value="MDV3458905.1"/>
    <property type="molecule type" value="Genomic_DNA"/>
</dbReference>
<dbReference type="InterPro" id="IPR028098">
    <property type="entry name" value="Glyco_trans_4-like_N"/>
</dbReference>
<dbReference type="InterPro" id="IPR050194">
    <property type="entry name" value="Glycosyltransferase_grp1"/>
</dbReference>
<evidence type="ECO:0000259" key="1">
    <source>
        <dbReference type="Pfam" id="PF00534"/>
    </source>
</evidence>
<name>A0ABU3YBY8_9SPHN</name>
<keyword evidence="4" id="KW-1185">Reference proteome</keyword>
<keyword evidence="3" id="KW-0328">Glycosyltransferase</keyword>
<gene>
    <name evidence="3" type="ORF">RZN05_18045</name>
</gene>
<evidence type="ECO:0000313" key="4">
    <source>
        <dbReference type="Proteomes" id="UP001273531"/>
    </source>
</evidence>
<dbReference type="PANTHER" id="PTHR45947:SF3">
    <property type="entry name" value="SULFOQUINOVOSYL TRANSFERASE SQD2"/>
    <property type="match status" value="1"/>
</dbReference>
<accession>A0ABU3YBY8</accession>
<dbReference type="Pfam" id="PF13439">
    <property type="entry name" value="Glyco_transf_4"/>
    <property type="match status" value="1"/>
</dbReference>
<dbReference type="Pfam" id="PF00534">
    <property type="entry name" value="Glycos_transf_1"/>
    <property type="match status" value="1"/>
</dbReference>
<dbReference type="InterPro" id="IPR001296">
    <property type="entry name" value="Glyco_trans_1"/>
</dbReference>
<protein>
    <submittedName>
        <fullName evidence="3">Glycosyltransferase</fullName>
        <ecNumber evidence="3">2.4.-.-</ecNumber>
    </submittedName>
</protein>
<evidence type="ECO:0000313" key="3">
    <source>
        <dbReference type="EMBL" id="MDV3458905.1"/>
    </source>
</evidence>
<comment type="caution">
    <text evidence="3">The sequence shown here is derived from an EMBL/GenBank/DDBJ whole genome shotgun (WGS) entry which is preliminary data.</text>
</comment>
<dbReference type="PANTHER" id="PTHR45947">
    <property type="entry name" value="SULFOQUINOVOSYL TRANSFERASE SQD2"/>
    <property type="match status" value="1"/>
</dbReference>